<name>A0A6N7Z774_9PSEU</name>
<evidence type="ECO:0000256" key="6">
    <source>
        <dbReference type="ARBA" id="ARBA00022475"/>
    </source>
</evidence>
<sequence>MIAPRIADAAESADQRYLAAKGIRPRLNKVFPDHFSFLFGELALYSFVVLLLTGTYLALFFDPSMAQLTYHGTYPNMNGIEMSRAFESTLRISFDVRGGLLVRQIHHWSANIFVAAIVVHLLRIFFTGAFRKPREANWLIGVLMLLIAIAEGFAGYSLPDDLLSGTGLRIMSGIMLSVPVIGTWLHWLVFGGQFPGEVVIPRLFALHVLLLPGVLLTLIAVHLAGVWYQEHTQFPGKRGMKRNVTGTRAVPAFGIKSTTLAVMVTAVLVALGGLAQINPVFHYGPYQPSQASINSQPDWYLQMVDGAMRLWPEWRIDLWGTYTVPAVFWPAVVMPLLLFGGMLGYPLLERRASRDSSSHQIAQRPRDVPVRTGLGVMAVTFTLVLIFAGLDDVIAFVFAIPIERLVWIARVGVLVLPPLAYLVAVRICRRLQRADSEVLAAGVSSGLIERRAEGYYVEVVQPLRPQTGEEDLVYPRYQGNPVPRLPGDLEVRSPGRR</sequence>
<comment type="subcellular location">
    <subcellularLocation>
        <location evidence="2">Cell membrane</location>
        <topology evidence="2">Multi-pass membrane protein</topology>
    </subcellularLocation>
</comment>
<keyword evidence="12" id="KW-0249">Electron transport</keyword>
<comment type="catalytic activity">
    <reaction evidence="16">
        <text>a quinol + 2 Fe(III)-[cytochrome c](out) = a quinone + 2 Fe(II)-[cytochrome c](out) + 2 H(+)(out)</text>
        <dbReference type="Rhea" id="RHEA:11484"/>
        <dbReference type="Rhea" id="RHEA-COMP:10350"/>
        <dbReference type="Rhea" id="RHEA-COMP:14399"/>
        <dbReference type="ChEBI" id="CHEBI:15378"/>
        <dbReference type="ChEBI" id="CHEBI:24646"/>
        <dbReference type="ChEBI" id="CHEBI:29033"/>
        <dbReference type="ChEBI" id="CHEBI:29034"/>
        <dbReference type="ChEBI" id="CHEBI:132124"/>
        <dbReference type="EC" id="7.1.1.8"/>
    </reaction>
</comment>
<dbReference type="Gene3D" id="1.20.810.10">
    <property type="entry name" value="Cytochrome Bc1 Complex, Chain C"/>
    <property type="match status" value="1"/>
</dbReference>
<dbReference type="GO" id="GO:0008121">
    <property type="term" value="F:quinol-cytochrome-c reductase activity"/>
    <property type="evidence" value="ECO:0007669"/>
    <property type="project" value="UniProtKB-EC"/>
</dbReference>
<keyword evidence="8" id="KW-0679">Respiratory chain</keyword>
<dbReference type="PROSITE" id="PS51002">
    <property type="entry name" value="CYTB_NTER"/>
    <property type="match status" value="1"/>
</dbReference>
<accession>A0A6N7Z774</accession>
<feature type="transmembrane region" description="Helical" evidence="19">
    <location>
        <begin position="170"/>
        <end position="189"/>
    </location>
</feature>
<evidence type="ECO:0000256" key="18">
    <source>
        <dbReference type="SAM" id="MobiDB-lite"/>
    </source>
</evidence>
<dbReference type="GO" id="GO:0005886">
    <property type="term" value="C:plasma membrane"/>
    <property type="evidence" value="ECO:0007669"/>
    <property type="project" value="UniProtKB-SubCell"/>
</dbReference>
<evidence type="ECO:0000256" key="19">
    <source>
        <dbReference type="SAM" id="Phobius"/>
    </source>
</evidence>
<feature type="transmembrane region" description="Helical" evidence="19">
    <location>
        <begin position="138"/>
        <end position="158"/>
    </location>
</feature>
<evidence type="ECO:0000259" key="20">
    <source>
        <dbReference type="PROSITE" id="PS51002"/>
    </source>
</evidence>
<gene>
    <name evidence="21" type="ORF">GKO32_23940</name>
</gene>
<dbReference type="InterPro" id="IPR027387">
    <property type="entry name" value="Cytb/b6-like_sf"/>
</dbReference>
<evidence type="ECO:0000256" key="11">
    <source>
        <dbReference type="ARBA" id="ARBA00022967"/>
    </source>
</evidence>
<keyword evidence="14" id="KW-0408">Iron</keyword>
<evidence type="ECO:0000256" key="12">
    <source>
        <dbReference type="ARBA" id="ARBA00022982"/>
    </source>
</evidence>
<keyword evidence="5" id="KW-0813">Transport</keyword>
<feature type="transmembrane region" description="Helical" evidence="19">
    <location>
        <begin position="209"/>
        <end position="228"/>
    </location>
</feature>
<dbReference type="FunFam" id="1.20.810.10:FF:000007">
    <property type="entry name" value="Ubiquinol-cytochrome C reductase B subunit"/>
    <property type="match status" value="1"/>
</dbReference>
<evidence type="ECO:0000313" key="21">
    <source>
        <dbReference type="EMBL" id="MTD57001.1"/>
    </source>
</evidence>
<feature type="transmembrane region" description="Helical" evidence="19">
    <location>
        <begin position="108"/>
        <end position="126"/>
    </location>
</feature>
<keyword evidence="11" id="KW-1278">Translocase</keyword>
<dbReference type="SUPFAM" id="SSF81342">
    <property type="entry name" value="Transmembrane di-heme cytochromes"/>
    <property type="match status" value="1"/>
</dbReference>
<feature type="transmembrane region" description="Helical" evidence="19">
    <location>
        <begin position="405"/>
        <end position="424"/>
    </location>
</feature>
<keyword evidence="13 19" id="KW-1133">Transmembrane helix</keyword>
<keyword evidence="10" id="KW-0479">Metal-binding</keyword>
<comment type="cofactor">
    <cofactor evidence="1">
        <name>heme</name>
        <dbReference type="ChEBI" id="CHEBI:30413"/>
    </cofactor>
</comment>
<feature type="transmembrane region" description="Helical" evidence="19">
    <location>
        <begin position="42"/>
        <end position="61"/>
    </location>
</feature>
<evidence type="ECO:0000256" key="2">
    <source>
        <dbReference type="ARBA" id="ARBA00004651"/>
    </source>
</evidence>
<keyword evidence="9 19" id="KW-0812">Transmembrane</keyword>
<dbReference type="EMBL" id="WMBA01000042">
    <property type="protein sequence ID" value="MTD57001.1"/>
    <property type="molecule type" value="Genomic_DNA"/>
</dbReference>
<dbReference type="GO" id="GO:0016491">
    <property type="term" value="F:oxidoreductase activity"/>
    <property type="evidence" value="ECO:0007669"/>
    <property type="project" value="InterPro"/>
</dbReference>
<evidence type="ECO:0000256" key="9">
    <source>
        <dbReference type="ARBA" id="ARBA00022692"/>
    </source>
</evidence>
<dbReference type="InterPro" id="IPR016174">
    <property type="entry name" value="Di-haem_cyt_TM"/>
</dbReference>
<organism evidence="21 22">
    <name type="scientific">Amycolatopsis pithecellobii</name>
    <dbReference type="NCBI Taxonomy" id="664692"/>
    <lineage>
        <taxon>Bacteria</taxon>
        <taxon>Bacillati</taxon>
        <taxon>Actinomycetota</taxon>
        <taxon>Actinomycetes</taxon>
        <taxon>Pseudonocardiales</taxon>
        <taxon>Pseudonocardiaceae</taxon>
        <taxon>Amycolatopsis</taxon>
    </lineage>
</organism>
<comment type="caution">
    <text evidence="21">The sequence shown here is derived from an EMBL/GenBank/DDBJ whole genome shotgun (WGS) entry which is preliminary data.</text>
</comment>
<keyword evidence="7" id="KW-0349">Heme</keyword>
<evidence type="ECO:0000256" key="4">
    <source>
        <dbReference type="ARBA" id="ARBA00016116"/>
    </source>
</evidence>
<keyword evidence="15 19" id="KW-0472">Membrane</keyword>
<evidence type="ECO:0000313" key="22">
    <source>
        <dbReference type="Proteomes" id="UP000440096"/>
    </source>
</evidence>
<evidence type="ECO:0000256" key="5">
    <source>
        <dbReference type="ARBA" id="ARBA00022448"/>
    </source>
</evidence>
<reference evidence="21 22" key="1">
    <citation type="submission" date="2019-11" db="EMBL/GenBank/DDBJ databases">
        <title>Draft genome of Amycolatopsis RM579.</title>
        <authorList>
            <person name="Duangmal K."/>
            <person name="Mingma R."/>
        </authorList>
    </citation>
    <scope>NUCLEOTIDE SEQUENCE [LARGE SCALE GENOMIC DNA]</scope>
    <source>
        <strain evidence="21 22">RM579</strain>
    </source>
</reference>
<dbReference type="PANTHER" id="PTHR19271:SF16">
    <property type="entry name" value="CYTOCHROME B"/>
    <property type="match status" value="1"/>
</dbReference>
<evidence type="ECO:0000256" key="1">
    <source>
        <dbReference type="ARBA" id="ARBA00001971"/>
    </source>
</evidence>
<dbReference type="InterPro" id="IPR005797">
    <property type="entry name" value="Cyt_b/b6_N"/>
</dbReference>
<evidence type="ECO:0000256" key="17">
    <source>
        <dbReference type="ARBA" id="ARBA00029568"/>
    </source>
</evidence>
<evidence type="ECO:0000256" key="13">
    <source>
        <dbReference type="ARBA" id="ARBA00022989"/>
    </source>
</evidence>
<evidence type="ECO:0000256" key="7">
    <source>
        <dbReference type="ARBA" id="ARBA00022617"/>
    </source>
</evidence>
<dbReference type="Proteomes" id="UP000440096">
    <property type="component" value="Unassembled WGS sequence"/>
</dbReference>
<keyword evidence="22" id="KW-1185">Reference proteome</keyword>
<evidence type="ECO:0000256" key="10">
    <source>
        <dbReference type="ARBA" id="ARBA00022723"/>
    </source>
</evidence>
<feature type="region of interest" description="Disordered" evidence="18">
    <location>
        <begin position="478"/>
        <end position="497"/>
    </location>
</feature>
<dbReference type="GO" id="GO:0046872">
    <property type="term" value="F:metal ion binding"/>
    <property type="evidence" value="ECO:0007669"/>
    <property type="project" value="UniProtKB-KW"/>
</dbReference>
<feature type="transmembrane region" description="Helical" evidence="19">
    <location>
        <begin position="327"/>
        <end position="348"/>
    </location>
</feature>
<dbReference type="GO" id="GO:0022904">
    <property type="term" value="P:respiratory electron transport chain"/>
    <property type="evidence" value="ECO:0007669"/>
    <property type="project" value="InterPro"/>
</dbReference>
<feature type="domain" description="Cytochrome b/b6 N-terminal region profile" evidence="20">
    <location>
        <begin position="9"/>
        <end position="235"/>
    </location>
</feature>
<feature type="transmembrane region" description="Helical" evidence="19">
    <location>
        <begin position="374"/>
        <end position="399"/>
    </location>
</feature>
<dbReference type="AlphaFoldDB" id="A0A6N7Z774"/>
<feature type="compositionally biased region" description="Basic and acidic residues" evidence="18">
    <location>
        <begin position="487"/>
        <end position="497"/>
    </location>
</feature>
<evidence type="ECO:0000256" key="3">
    <source>
        <dbReference type="ARBA" id="ARBA00012951"/>
    </source>
</evidence>
<protein>
    <recommendedName>
        <fullName evidence="4">Cytochrome bc1 complex cytochrome b subunit</fullName>
        <ecNumber evidence="3">7.1.1.8</ecNumber>
    </recommendedName>
    <alternativeName>
        <fullName evidence="17">Cytochrome bc1 reductase complex subunit QcrB</fullName>
    </alternativeName>
</protein>
<dbReference type="Pfam" id="PF13631">
    <property type="entry name" value="Cytochrom_B_N_2"/>
    <property type="match status" value="1"/>
</dbReference>
<evidence type="ECO:0000256" key="14">
    <source>
        <dbReference type="ARBA" id="ARBA00023004"/>
    </source>
</evidence>
<keyword evidence="6" id="KW-1003">Cell membrane</keyword>
<dbReference type="RefSeq" id="WP_312868451.1">
    <property type="nucleotide sequence ID" value="NZ_WMBA01000042.1"/>
</dbReference>
<dbReference type="EC" id="7.1.1.8" evidence="3"/>
<evidence type="ECO:0000256" key="15">
    <source>
        <dbReference type="ARBA" id="ARBA00023136"/>
    </source>
</evidence>
<dbReference type="PANTHER" id="PTHR19271">
    <property type="entry name" value="CYTOCHROME B"/>
    <property type="match status" value="1"/>
</dbReference>
<proteinExistence type="predicted"/>
<evidence type="ECO:0000256" key="16">
    <source>
        <dbReference type="ARBA" id="ARBA00029351"/>
    </source>
</evidence>
<evidence type="ECO:0000256" key="8">
    <source>
        <dbReference type="ARBA" id="ARBA00022660"/>
    </source>
</evidence>
<feature type="transmembrane region" description="Helical" evidence="19">
    <location>
        <begin position="249"/>
        <end position="275"/>
    </location>
</feature>